<evidence type="ECO:0000256" key="1">
    <source>
        <dbReference type="ARBA" id="ARBA00022676"/>
    </source>
</evidence>
<dbReference type="SUPFAM" id="SSF53756">
    <property type="entry name" value="UDP-Glycosyltransferase/glycogen phosphorylase"/>
    <property type="match status" value="1"/>
</dbReference>
<dbReference type="PANTHER" id="PTHR12526:SF510">
    <property type="entry name" value="D-INOSITOL 3-PHOSPHATE GLYCOSYLTRANSFERASE"/>
    <property type="match status" value="1"/>
</dbReference>
<dbReference type="RefSeq" id="WP_132694209.1">
    <property type="nucleotide sequence ID" value="NZ_SLVM01000007.1"/>
</dbReference>
<gene>
    <name evidence="4" type="ORF">EV216_10794</name>
</gene>
<comment type="caution">
    <text evidence="4">The sequence shown here is derived from an EMBL/GenBank/DDBJ whole genome shotgun (WGS) entry which is preliminary data.</text>
</comment>
<dbReference type="Gene3D" id="3.40.50.2000">
    <property type="entry name" value="Glycogen Phosphorylase B"/>
    <property type="match status" value="2"/>
</dbReference>
<sequence>MRLISRVIPNDDTALPPSAEILVLAENLAARGLTPQDARAALDLLTPHLESARPHEGFIIAYAALVENLRAREGMLEFWADVQRLFPQAVTPIRLLMRWYRRQRETKAGLTLLHDLCRESDRDPQAACAMLLGLDELRLYAEMDDFMRQAMDGPVANDELKVRYARILQKRNLPHEALRVLTALDNAERARNSVRALLGEIHRQRRGAIAARETETDDVVRRIVELAVRDLRPVRQTDGIEGVVFYTGQLGPGGAERQMTRIAIALHERQRAGLAVGAHALRGPVRVCVRHTDQDGNGGFFLPVLWAAGVETTILNESAQGYSDGLDTVSDGMGRLLQMLRPDLRETTLRLLAYFRTTRPEVVYLWQDGGVLAAAFAALIAGTPRIVASFRGLPPNRRPERLRSEMPTLYKALAELPHVALSANSAVAARDYEDWLGFAHGTIRVIPNAVESITPDGEADDHALWSGIEARSPGCTATVLGVFRFDLNKRPRLWIEAAAAHARQRPDMRFVLLGDGVEWEPCADLIADLGMQDRIFLTGIRRNVGFYLARADLLMHLARTEGLPNVVIEAQSCGVPVLATPAGGTGEIVLDGETGILLPSAETVHAADVAAMLDALLADRARLRAMGRMGAERAASRFRLDNVLHQTVELFNSHRSL</sequence>
<dbReference type="CDD" id="cd03811">
    <property type="entry name" value="GT4_GT28_WabH-like"/>
    <property type="match status" value="1"/>
</dbReference>
<dbReference type="InterPro" id="IPR001296">
    <property type="entry name" value="Glyco_trans_1"/>
</dbReference>
<dbReference type="PANTHER" id="PTHR12526">
    <property type="entry name" value="GLYCOSYLTRANSFERASE"/>
    <property type="match status" value="1"/>
</dbReference>
<keyword evidence="1" id="KW-0328">Glycosyltransferase</keyword>
<dbReference type="AlphaFoldDB" id="A0A4R1YWG8"/>
<dbReference type="Pfam" id="PF00534">
    <property type="entry name" value="Glycos_transf_1"/>
    <property type="match status" value="1"/>
</dbReference>
<proteinExistence type="predicted"/>
<evidence type="ECO:0000313" key="5">
    <source>
        <dbReference type="Proteomes" id="UP000295277"/>
    </source>
</evidence>
<dbReference type="OrthoDB" id="9790710at2"/>
<name>A0A4R1YWG8_9RHOB</name>
<keyword evidence="2 4" id="KW-0808">Transferase</keyword>
<dbReference type="EMBL" id="SLVM01000007">
    <property type="protein sequence ID" value="TCM85520.1"/>
    <property type="molecule type" value="Genomic_DNA"/>
</dbReference>
<reference evidence="4 5" key="1">
    <citation type="submission" date="2019-03" db="EMBL/GenBank/DDBJ databases">
        <title>Genomic Encyclopedia of Type Strains, Phase IV (KMG-IV): sequencing the most valuable type-strain genomes for metagenomic binning, comparative biology and taxonomic classification.</title>
        <authorList>
            <person name="Goeker M."/>
        </authorList>
    </citation>
    <scope>NUCLEOTIDE SEQUENCE [LARGE SCALE GENOMIC DNA]</scope>
    <source>
        <strain evidence="4 5">DSM 21153</strain>
    </source>
</reference>
<organism evidence="4 5">
    <name type="scientific">Rhodovulum steppense</name>
    <dbReference type="NCBI Taxonomy" id="540251"/>
    <lineage>
        <taxon>Bacteria</taxon>
        <taxon>Pseudomonadati</taxon>
        <taxon>Pseudomonadota</taxon>
        <taxon>Alphaproteobacteria</taxon>
        <taxon>Rhodobacterales</taxon>
        <taxon>Paracoccaceae</taxon>
        <taxon>Rhodovulum</taxon>
    </lineage>
</organism>
<evidence type="ECO:0000313" key="4">
    <source>
        <dbReference type="EMBL" id="TCM85520.1"/>
    </source>
</evidence>
<accession>A0A4R1YWG8</accession>
<feature type="domain" description="Glycosyl transferase family 1" evidence="3">
    <location>
        <begin position="478"/>
        <end position="630"/>
    </location>
</feature>
<dbReference type="Proteomes" id="UP000295277">
    <property type="component" value="Unassembled WGS sequence"/>
</dbReference>
<evidence type="ECO:0000259" key="3">
    <source>
        <dbReference type="Pfam" id="PF00534"/>
    </source>
</evidence>
<dbReference type="GO" id="GO:0016757">
    <property type="term" value="F:glycosyltransferase activity"/>
    <property type="evidence" value="ECO:0007669"/>
    <property type="project" value="UniProtKB-KW"/>
</dbReference>
<keyword evidence="5" id="KW-1185">Reference proteome</keyword>
<evidence type="ECO:0000256" key="2">
    <source>
        <dbReference type="ARBA" id="ARBA00022679"/>
    </source>
</evidence>
<protein>
    <submittedName>
        <fullName evidence="4">Glycosyltransferase involved in cell wall biosynthesis</fullName>
    </submittedName>
</protein>